<protein>
    <submittedName>
        <fullName evidence="1">Uncharacterized protein</fullName>
    </submittedName>
</protein>
<dbReference type="AlphaFoldDB" id="A0A0F9RY71"/>
<reference evidence="1" key="1">
    <citation type="journal article" date="2015" name="Nature">
        <title>Complex archaea that bridge the gap between prokaryotes and eukaryotes.</title>
        <authorList>
            <person name="Spang A."/>
            <person name="Saw J.H."/>
            <person name="Jorgensen S.L."/>
            <person name="Zaremba-Niedzwiedzka K."/>
            <person name="Martijn J."/>
            <person name="Lind A.E."/>
            <person name="van Eijk R."/>
            <person name="Schleper C."/>
            <person name="Guy L."/>
            <person name="Ettema T.J."/>
        </authorList>
    </citation>
    <scope>NUCLEOTIDE SEQUENCE</scope>
</reference>
<comment type="caution">
    <text evidence="1">The sequence shown here is derived from an EMBL/GenBank/DDBJ whole genome shotgun (WGS) entry which is preliminary data.</text>
</comment>
<proteinExistence type="predicted"/>
<organism evidence="1">
    <name type="scientific">marine sediment metagenome</name>
    <dbReference type="NCBI Taxonomy" id="412755"/>
    <lineage>
        <taxon>unclassified sequences</taxon>
        <taxon>metagenomes</taxon>
        <taxon>ecological metagenomes</taxon>
    </lineage>
</organism>
<accession>A0A0F9RY71</accession>
<sequence>MGLERFVGKYVVTKEPLPSDRRGETIPWNTTLFVLEMVGDEHFNLCWPGGLRAANQVHYSKLMLHP</sequence>
<dbReference type="EMBL" id="LAZR01002451">
    <property type="protein sequence ID" value="KKN29876.1"/>
    <property type="molecule type" value="Genomic_DNA"/>
</dbReference>
<evidence type="ECO:0000313" key="1">
    <source>
        <dbReference type="EMBL" id="KKN29876.1"/>
    </source>
</evidence>
<gene>
    <name evidence="1" type="ORF">LCGC14_0839540</name>
</gene>
<name>A0A0F9RY71_9ZZZZ</name>